<dbReference type="PANTHER" id="PTHR13146">
    <property type="match status" value="1"/>
</dbReference>
<feature type="transmembrane region" description="Helical" evidence="1">
    <location>
        <begin position="377"/>
        <end position="397"/>
    </location>
</feature>
<dbReference type="OrthoDB" id="29773at2759"/>
<proteinExistence type="predicted"/>
<evidence type="ECO:0000259" key="2">
    <source>
        <dbReference type="Pfam" id="PF00892"/>
    </source>
</evidence>
<dbReference type="PANTHER" id="PTHR13146:SF3">
    <property type="entry name" value="EAMA DOMAIN-CONTAINING PROTEIN"/>
    <property type="match status" value="1"/>
</dbReference>
<feature type="transmembrane region" description="Helical" evidence="1">
    <location>
        <begin position="48"/>
        <end position="71"/>
    </location>
</feature>
<dbReference type="SUPFAM" id="SSF103481">
    <property type="entry name" value="Multidrug resistance efflux transporter EmrE"/>
    <property type="match status" value="1"/>
</dbReference>
<keyword evidence="1" id="KW-0472">Membrane</keyword>
<dbReference type="Proteomes" id="UP000717585">
    <property type="component" value="Unassembled WGS sequence"/>
</dbReference>
<dbReference type="InterPro" id="IPR000620">
    <property type="entry name" value="EamA_dom"/>
</dbReference>
<name>A0A8J6BCV2_9EUKA</name>
<evidence type="ECO:0000256" key="1">
    <source>
        <dbReference type="SAM" id="Phobius"/>
    </source>
</evidence>
<dbReference type="InterPro" id="IPR037185">
    <property type="entry name" value="EmrE-like"/>
</dbReference>
<evidence type="ECO:0000313" key="4">
    <source>
        <dbReference type="Proteomes" id="UP000717585"/>
    </source>
</evidence>
<comment type="caution">
    <text evidence="3">The sequence shown here is derived from an EMBL/GenBank/DDBJ whole genome shotgun (WGS) entry which is preliminary data.</text>
</comment>
<organism evidence="3 4">
    <name type="scientific">Carpediemonas membranifera</name>
    <dbReference type="NCBI Taxonomy" id="201153"/>
    <lineage>
        <taxon>Eukaryota</taxon>
        <taxon>Metamonada</taxon>
        <taxon>Carpediemonas-like organisms</taxon>
        <taxon>Carpediemonas</taxon>
    </lineage>
</organism>
<accession>A0A8J6BCV2</accession>
<feature type="transmembrane region" description="Helical" evidence="1">
    <location>
        <begin position="345"/>
        <end position="365"/>
    </location>
</feature>
<feature type="transmembrane region" description="Helical" evidence="1">
    <location>
        <begin position="301"/>
        <end position="324"/>
    </location>
</feature>
<sequence>MAFPKSAMLGVAGMLTFGTGTMISAKLMLDMSAKGLSSAPPHKFEKPIFQSIIMFWGMAVCIVLHFMVMGFKYGMKTFKAQRAASRAESSSDAGNLLAEDVETPKDDVESLVESEAEPMSLQAKIWDEARGYIYIAVPATFDLLATTLMTFGLIFIDVSVMQMLRGSMVIFSALLSVTVLRKHLRLYQWTGVATVALACAMVGVSCIMGARGSSNSRPAAQQALGCLCVVGSQFIQASQIVAEEILLHGVKAAPLQVVGMEGVWGSLITMFVVYPIAMLVPGSDPAFPLPYKPMENVFDDFAMMFNNKLIFTFSCIYFICILVLNYSGMLVTSALTAVHRTIFEAVRTLAIWITDLFIYYLVISGGRHTVYGERFDLTWSFLQAAGFATLVFGMAIYNDLIRLPGIVFKYGDEVPAPEAKDVEMAESETLSDIQEDLV</sequence>
<feature type="transmembrane region" description="Helical" evidence="1">
    <location>
        <begin position="192"/>
        <end position="210"/>
    </location>
</feature>
<keyword evidence="4" id="KW-1185">Reference proteome</keyword>
<keyword evidence="1" id="KW-1133">Transmembrane helix</keyword>
<feature type="transmembrane region" description="Helical" evidence="1">
    <location>
        <begin position="263"/>
        <end position="281"/>
    </location>
</feature>
<feature type="domain" description="EamA" evidence="2">
    <location>
        <begin position="130"/>
        <end position="202"/>
    </location>
</feature>
<evidence type="ECO:0000313" key="3">
    <source>
        <dbReference type="EMBL" id="KAG9397547.1"/>
    </source>
</evidence>
<dbReference type="EMBL" id="JAHDYR010000001">
    <property type="protein sequence ID" value="KAG9397547.1"/>
    <property type="molecule type" value="Genomic_DNA"/>
</dbReference>
<dbReference type="AlphaFoldDB" id="A0A8J6BCV2"/>
<feature type="transmembrane region" description="Helical" evidence="1">
    <location>
        <begin position="132"/>
        <end position="156"/>
    </location>
</feature>
<reference evidence="3" key="1">
    <citation type="submission" date="2021-05" db="EMBL/GenBank/DDBJ databases">
        <title>A free-living protist that lacks canonical eukaryotic 1 DNA replication and segregation systems.</title>
        <authorList>
            <person name="Salas-Leiva D.E."/>
            <person name="Tromer E.C."/>
            <person name="Curtis B.A."/>
            <person name="Jerlstrom-Hultqvist J."/>
            <person name="Kolisko M."/>
            <person name="Yi Z."/>
            <person name="Salas-Leiva J.S."/>
            <person name="Gallot-Lavallee L."/>
            <person name="Kops G.J.P.L."/>
            <person name="Archibald J.M."/>
            <person name="Simpson A.G.B."/>
            <person name="Roger A.J."/>
        </authorList>
    </citation>
    <scope>NUCLEOTIDE SEQUENCE</scope>
    <source>
        <strain evidence="3">BICM</strain>
    </source>
</reference>
<gene>
    <name evidence="3" type="ORF">J8273_0677</name>
</gene>
<dbReference type="GO" id="GO:0016020">
    <property type="term" value="C:membrane"/>
    <property type="evidence" value="ECO:0007669"/>
    <property type="project" value="InterPro"/>
</dbReference>
<feature type="transmembrane region" description="Helical" evidence="1">
    <location>
        <begin position="7"/>
        <end position="28"/>
    </location>
</feature>
<keyword evidence="1" id="KW-0812">Transmembrane</keyword>
<dbReference type="Pfam" id="PF00892">
    <property type="entry name" value="EamA"/>
    <property type="match status" value="1"/>
</dbReference>
<protein>
    <submittedName>
        <fullName evidence="3">Nucleotide-sugar transporter</fullName>
    </submittedName>
</protein>